<organism evidence="12 13">
    <name type="scientific">Sphenodon punctatus</name>
    <name type="common">Tuatara</name>
    <name type="synonym">Hatteria punctata</name>
    <dbReference type="NCBI Taxonomy" id="8508"/>
    <lineage>
        <taxon>Eukaryota</taxon>
        <taxon>Metazoa</taxon>
        <taxon>Chordata</taxon>
        <taxon>Craniata</taxon>
        <taxon>Vertebrata</taxon>
        <taxon>Euteleostomi</taxon>
        <taxon>Lepidosauria</taxon>
        <taxon>Sphenodontia</taxon>
        <taxon>Sphenodontidae</taxon>
        <taxon>Sphenodon</taxon>
    </lineage>
</organism>
<dbReference type="Pfam" id="PF06374">
    <property type="entry name" value="NDUF_C2"/>
    <property type="match status" value="1"/>
</dbReference>
<dbReference type="GeneTree" id="ENSGT00390000010352"/>
<dbReference type="OMA" id="WFIGYHI"/>
<sequence length="118" mass="13960">MWIRGPPFGPFLPDESRSLPPPALFNRGSVSFALMGWMSTLLDNGIRNRPAFRTGVHRQVLWTTIVFYVGYWLCKRSEYVIARRSTDTSWYIKEHPEDFPEKEKKTYAEILEKFYPIR</sequence>
<evidence type="ECO:0000313" key="13">
    <source>
        <dbReference type="Proteomes" id="UP000694392"/>
    </source>
</evidence>
<dbReference type="Ensembl" id="ENSSPUT00000017253.1">
    <property type="protein sequence ID" value="ENSSPUP00000016188.1"/>
    <property type="gene ID" value="ENSSPUG00000012526.1"/>
</dbReference>
<reference evidence="12" key="1">
    <citation type="submission" date="2025-08" db="UniProtKB">
        <authorList>
            <consortium name="Ensembl"/>
        </authorList>
    </citation>
    <scope>IDENTIFICATION</scope>
</reference>
<keyword evidence="8" id="KW-1133">Transmembrane helix</keyword>
<keyword evidence="5" id="KW-0812">Transmembrane</keyword>
<keyword evidence="4 11" id="KW-0679">Respiratory chain</keyword>
<keyword evidence="10 11" id="KW-0472">Membrane</keyword>
<reference evidence="12" key="2">
    <citation type="submission" date="2025-09" db="UniProtKB">
        <authorList>
            <consortium name="Ensembl"/>
        </authorList>
    </citation>
    <scope>IDENTIFICATION</scope>
</reference>
<evidence type="ECO:0000313" key="12">
    <source>
        <dbReference type="Ensembl" id="ENSSPUP00000016188.1"/>
    </source>
</evidence>
<evidence type="ECO:0000256" key="1">
    <source>
        <dbReference type="ARBA" id="ARBA00004298"/>
    </source>
</evidence>
<evidence type="ECO:0000256" key="9">
    <source>
        <dbReference type="ARBA" id="ARBA00023128"/>
    </source>
</evidence>
<dbReference type="AlphaFoldDB" id="A0A8D0H3I9"/>
<protein>
    <recommendedName>
        <fullName evidence="11">NADH dehydrogenase [ubiquinone] 1 subunit C2</fullName>
    </recommendedName>
</protein>
<keyword evidence="13" id="KW-1185">Reference proteome</keyword>
<dbReference type="InterPro" id="IPR009423">
    <property type="entry name" value="NDUC2"/>
</dbReference>
<evidence type="ECO:0000256" key="3">
    <source>
        <dbReference type="ARBA" id="ARBA00022448"/>
    </source>
</evidence>
<evidence type="ECO:0000256" key="8">
    <source>
        <dbReference type="ARBA" id="ARBA00022989"/>
    </source>
</evidence>
<name>A0A8D0H3I9_SPHPU</name>
<dbReference type="PIRSF" id="PIRSF017834">
    <property type="entry name" value="NADH-UbQ_OxRdtase_b14.5b"/>
    <property type="match status" value="1"/>
</dbReference>
<evidence type="ECO:0000256" key="10">
    <source>
        <dbReference type="ARBA" id="ARBA00023136"/>
    </source>
</evidence>
<dbReference type="GO" id="GO:0045271">
    <property type="term" value="C:respiratory chain complex I"/>
    <property type="evidence" value="ECO:0007669"/>
    <property type="project" value="Ensembl"/>
</dbReference>
<dbReference type="GO" id="GO:0032981">
    <property type="term" value="P:mitochondrial respiratory chain complex I assembly"/>
    <property type="evidence" value="ECO:0007669"/>
    <property type="project" value="Ensembl"/>
</dbReference>
<dbReference type="PANTHER" id="PTHR13099">
    <property type="entry name" value="NADH-UBIQUINONE OXIDOREDUCTASE SUBUNIT B14.5B"/>
    <property type="match status" value="1"/>
</dbReference>
<evidence type="ECO:0000256" key="5">
    <source>
        <dbReference type="ARBA" id="ARBA00022692"/>
    </source>
</evidence>
<dbReference type="PANTHER" id="PTHR13099:SF0">
    <property type="entry name" value="NADH DEHYDROGENASE [UBIQUINONE] 1 SUBUNIT C2-RELATED"/>
    <property type="match status" value="1"/>
</dbReference>
<comment type="function">
    <text evidence="11">Accessory subunit of the mitochondrial membrane respiratory chain NADH dehydrogenase (Complex I), that is believed not to be involved in catalysis. Complex I functions in the transfer of electrons from NADH to the respiratory chain. The immediate electron acceptor for the enzyme is believed to be ubiquinone.</text>
</comment>
<keyword evidence="6 11" id="KW-0999">Mitochondrion inner membrane</keyword>
<proteinExistence type="inferred from homology"/>
<evidence type="ECO:0000256" key="7">
    <source>
        <dbReference type="ARBA" id="ARBA00022982"/>
    </source>
</evidence>
<keyword evidence="3 11" id="KW-0813">Transport</keyword>
<comment type="subcellular location">
    <subcellularLocation>
        <location evidence="1">Mitochondrion inner membrane</location>
        <topology evidence="1">Single-pass membrane protein</topology>
        <orientation evidence="1">Matrix side</orientation>
    </subcellularLocation>
</comment>
<gene>
    <name evidence="12" type="primary">NDUFC2</name>
</gene>
<evidence type="ECO:0000256" key="4">
    <source>
        <dbReference type="ARBA" id="ARBA00022660"/>
    </source>
</evidence>
<accession>A0A8D0H3I9</accession>
<dbReference type="GO" id="GO:0006120">
    <property type="term" value="P:mitochondrial electron transport, NADH to ubiquinone"/>
    <property type="evidence" value="ECO:0007669"/>
    <property type="project" value="InterPro"/>
</dbReference>
<comment type="similarity">
    <text evidence="2 11">Belongs to the complex I NDUFC2 subunit family.</text>
</comment>
<dbReference type="Proteomes" id="UP000694392">
    <property type="component" value="Unplaced"/>
</dbReference>
<keyword evidence="9 11" id="KW-0496">Mitochondrion</keyword>
<evidence type="ECO:0000256" key="11">
    <source>
        <dbReference type="PIRNR" id="PIRNR017834"/>
    </source>
</evidence>
<dbReference type="GO" id="GO:0005743">
    <property type="term" value="C:mitochondrial inner membrane"/>
    <property type="evidence" value="ECO:0007669"/>
    <property type="project" value="UniProtKB-SubCell"/>
</dbReference>
<keyword evidence="7 11" id="KW-0249">Electron transport</keyword>
<evidence type="ECO:0000256" key="2">
    <source>
        <dbReference type="ARBA" id="ARBA00008674"/>
    </source>
</evidence>
<evidence type="ECO:0000256" key="6">
    <source>
        <dbReference type="ARBA" id="ARBA00022792"/>
    </source>
</evidence>